<dbReference type="AlphaFoldDB" id="A0A317ZFF7"/>
<reference evidence="2 3" key="1">
    <citation type="submission" date="2018-05" db="EMBL/GenBank/DDBJ databases">
        <title>Coraliomargarita sinensis sp. nov., isolated from a marine solar saltern.</title>
        <authorList>
            <person name="Zhou L.Y."/>
        </authorList>
    </citation>
    <scope>NUCLEOTIDE SEQUENCE [LARGE SCALE GENOMIC DNA]</scope>
    <source>
        <strain evidence="2 3">WN38</strain>
    </source>
</reference>
<dbReference type="PANTHER" id="PTHR30383">
    <property type="entry name" value="THIOESTERASE 1/PROTEASE 1/LYSOPHOSPHOLIPASE L1"/>
    <property type="match status" value="1"/>
</dbReference>
<gene>
    <name evidence="2" type="ORF">DDZ13_08560</name>
</gene>
<evidence type="ECO:0000259" key="1">
    <source>
        <dbReference type="Pfam" id="PF13472"/>
    </source>
</evidence>
<dbReference type="RefSeq" id="WP_110131027.1">
    <property type="nucleotide sequence ID" value="NZ_QHJQ01000005.1"/>
</dbReference>
<dbReference type="EMBL" id="QHJQ01000005">
    <property type="protein sequence ID" value="PXA04080.1"/>
    <property type="molecule type" value="Genomic_DNA"/>
</dbReference>
<dbReference type="Pfam" id="PF13472">
    <property type="entry name" value="Lipase_GDSL_2"/>
    <property type="match status" value="1"/>
</dbReference>
<dbReference type="PANTHER" id="PTHR30383:SF5">
    <property type="entry name" value="SGNH HYDROLASE-TYPE ESTERASE DOMAIN-CONTAINING PROTEIN"/>
    <property type="match status" value="1"/>
</dbReference>
<dbReference type="Gene3D" id="3.40.50.1110">
    <property type="entry name" value="SGNH hydrolase"/>
    <property type="match status" value="1"/>
</dbReference>
<comment type="caution">
    <text evidence="2">The sequence shown here is derived from an EMBL/GenBank/DDBJ whole genome shotgun (WGS) entry which is preliminary data.</text>
</comment>
<keyword evidence="3" id="KW-1185">Reference proteome</keyword>
<evidence type="ECO:0000313" key="2">
    <source>
        <dbReference type="EMBL" id="PXA04080.1"/>
    </source>
</evidence>
<sequence>MPQKRTATSSDLFSRRSLLKQGLALGAFGAMSPLPTYAKESPSPIKLQKGDVILFQGDSITDAGRKKEVGHANHTGALGKSYAAMLAGQLHAAYPGLDLQIYNRGISGNKIPDLAARWHNDAIDLKPKVLSILVGINDLWHTVAFGSKYKGTVEDYETGYRELIERSQKEIPGVRIVICEPFELRNWKEFDPYREAAKRVAEEKHLTFVPFHSEFQKVAENPNSKFWAWDGIHPTIPGHALMCEVWREVVGI</sequence>
<feature type="domain" description="SGNH hydrolase-type esterase" evidence="1">
    <location>
        <begin position="57"/>
        <end position="241"/>
    </location>
</feature>
<dbReference type="InterPro" id="IPR013830">
    <property type="entry name" value="SGNH_hydro"/>
</dbReference>
<dbReference type="InterPro" id="IPR006311">
    <property type="entry name" value="TAT_signal"/>
</dbReference>
<evidence type="ECO:0000313" key="3">
    <source>
        <dbReference type="Proteomes" id="UP000247099"/>
    </source>
</evidence>
<proteinExistence type="predicted"/>
<protein>
    <submittedName>
        <fullName evidence="2">Lipolytic protein G-D-S-L family</fullName>
    </submittedName>
</protein>
<dbReference type="Proteomes" id="UP000247099">
    <property type="component" value="Unassembled WGS sequence"/>
</dbReference>
<dbReference type="PROSITE" id="PS51318">
    <property type="entry name" value="TAT"/>
    <property type="match status" value="1"/>
</dbReference>
<accession>A0A317ZFF7</accession>
<dbReference type="CDD" id="cd01834">
    <property type="entry name" value="SGNH_hydrolase_like_2"/>
    <property type="match status" value="1"/>
</dbReference>
<name>A0A317ZFF7_9BACT</name>
<organism evidence="2 3">
    <name type="scientific">Coraliomargarita sinensis</name>
    <dbReference type="NCBI Taxonomy" id="2174842"/>
    <lineage>
        <taxon>Bacteria</taxon>
        <taxon>Pseudomonadati</taxon>
        <taxon>Verrucomicrobiota</taxon>
        <taxon>Opitutia</taxon>
        <taxon>Puniceicoccales</taxon>
        <taxon>Coraliomargaritaceae</taxon>
        <taxon>Coraliomargarita</taxon>
    </lineage>
</organism>
<dbReference type="InterPro" id="IPR036514">
    <property type="entry name" value="SGNH_hydro_sf"/>
</dbReference>
<dbReference type="SUPFAM" id="SSF52266">
    <property type="entry name" value="SGNH hydrolase"/>
    <property type="match status" value="1"/>
</dbReference>
<dbReference type="InParanoid" id="A0A317ZFF7"/>
<dbReference type="InterPro" id="IPR051532">
    <property type="entry name" value="Ester_Hydrolysis_Enzymes"/>
</dbReference>
<dbReference type="OrthoDB" id="9794725at2"/>
<dbReference type="GO" id="GO:0004622">
    <property type="term" value="F:phosphatidylcholine lysophospholipase activity"/>
    <property type="evidence" value="ECO:0007669"/>
    <property type="project" value="TreeGrafter"/>
</dbReference>